<feature type="region of interest" description="Disordered" evidence="1">
    <location>
        <begin position="1"/>
        <end position="27"/>
    </location>
</feature>
<name>A0A8K0DXD2_9ROSA</name>
<dbReference type="InterPro" id="IPR000270">
    <property type="entry name" value="PB1_dom"/>
</dbReference>
<dbReference type="EMBL" id="VOIH02000009">
    <property type="protein sequence ID" value="KAF3436973.1"/>
    <property type="molecule type" value="Genomic_DNA"/>
</dbReference>
<feature type="domain" description="PB1" evidence="2">
    <location>
        <begin position="68"/>
        <end position="124"/>
    </location>
</feature>
<evidence type="ECO:0000256" key="1">
    <source>
        <dbReference type="SAM" id="MobiDB-lite"/>
    </source>
</evidence>
<evidence type="ECO:0000313" key="4">
    <source>
        <dbReference type="Proteomes" id="UP000796880"/>
    </source>
</evidence>
<dbReference type="AlphaFoldDB" id="A0A8K0DXD2"/>
<protein>
    <recommendedName>
        <fullName evidence="2">PB1 domain-containing protein</fullName>
    </recommendedName>
</protein>
<dbReference type="Proteomes" id="UP000796880">
    <property type="component" value="Unassembled WGS sequence"/>
</dbReference>
<feature type="region of interest" description="Disordered" evidence="1">
    <location>
        <begin position="264"/>
        <end position="283"/>
    </location>
</feature>
<evidence type="ECO:0000313" key="3">
    <source>
        <dbReference type="EMBL" id="KAF3436973.1"/>
    </source>
</evidence>
<reference evidence="3" key="1">
    <citation type="submission" date="2020-03" db="EMBL/GenBank/DDBJ databases">
        <title>A high-quality chromosome-level genome assembly of a woody plant with both climbing and erect habits, Rhamnella rubrinervis.</title>
        <authorList>
            <person name="Lu Z."/>
            <person name="Yang Y."/>
            <person name="Zhu X."/>
            <person name="Sun Y."/>
        </authorList>
    </citation>
    <scope>NUCLEOTIDE SEQUENCE</scope>
    <source>
        <strain evidence="3">BYM</strain>
        <tissue evidence="3">Leaf</tissue>
    </source>
</reference>
<proteinExistence type="predicted"/>
<evidence type="ECO:0000259" key="2">
    <source>
        <dbReference type="Pfam" id="PF00564"/>
    </source>
</evidence>
<gene>
    <name evidence="3" type="ORF">FNV43_RR19726</name>
</gene>
<accession>A0A8K0DXD2</accession>
<organism evidence="3 4">
    <name type="scientific">Rhamnella rubrinervis</name>
    <dbReference type="NCBI Taxonomy" id="2594499"/>
    <lineage>
        <taxon>Eukaryota</taxon>
        <taxon>Viridiplantae</taxon>
        <taxon>Streptophyta</taxon>
        <taxon>Embryophyta</taxon>
        <taxon>Tracheophyta</taxon>
        <taxon>Spermatophyta</taxon>
        <taxon>Magnoliopsida</taxon>
        <taxon>eudicotyledons</taxon>
        <taxon>Gunneridae</taxon>
        <taxon>Pentapetalae</taxon>
        <taxon>rosids</taxon>
        <taxon>fabids</taxon>
        <taxon>Rosales</taxon>
        <taxon>Rhamnaceae</taxon>
        <taxon>rhamnoid group</taxon>
        <taxon>Rhamneae</taxon>
        <taxon>Rhamnella</taxon>
    </lineage>
</organism>
<keyword evidence="4" id="KW-1185">Reference proteome</keyword>
<comment type="caution">
    <text evidence="3">The sequence shown here is derived from an EMBL/GenBank/DDBJ whole genome shotgun (WGS) entry which is preliminary data.</text>
</comment>
<feature type="compositionally biased region" description="Basic and acidic residues" evidence="1">
    <location>
        <begin position="264"/>
        <end position="275"/>
    </location>
</feature>
<sequence length="283" mass="31724">MEGSGTLGNSQGSTKKKGNIQGSYSTTASDSSTVKIKALLYDGHKPTISANDGKLQIARANLLVNPPHLIHFRNDTSFEDFKRIVSSRYDISLNSCAYHLPGQDLIALSTEEDMKCMIEEFVELSRIQGPQIFKVFKMEGSGTLGNSQASYSITEPDGSTVKINTLFYFGHKPKFSESDGKLQIAEGHLPRLVRLRSDISYEQFKKIICSLSPQSYNFCFEISYYLPGQGLIALATEDMKNLIELFDELNRIQEQQMLKIQQENVERSNDSKMMEHGQASKPQ</sequence>
<dbReference type="Pfam" id="PF00564">
    <property type="entry name" value="PB1"/>
    <property type="match status" value="1"/>
</dbReference>